<keyword evidence="2" id="KW-0963">Cytoplasm</keyword>
<evidence type="ECO:0000313" key="8">
    <source>
        <dbReference type="EMBL" id="MCA6075955.1"/>
    </source>
</evidence>
<dbReference type="EMBL" id="JAIXNE010000002">
    <property type="protein sequence ID" value="MCA6074778.1"/>
    <property type="molecule type" value="Genomic_DNA"/>
</dbReference>
<dbReference type="EMBL" id="JAIXNE010000004">
    <property type="protein sequence ID" value="MCA6077083.1"/>
    <property type="molecule type" value="Genomic_DNA"/>
</dbReference>
<dbReference type="RefSeq" id="WP_225697891.1">
    <property type="nucleotide sequence ID" value="NZ_JAIXNE010000002.1"/>
</dbReference>
<keyword evidence="5" id="KW-0269">Exonuclease</keyword>
<keyword evidence="3" id="KW-0540">Nuclease</keyword>
<dbReference type="AlphaFoldDB" id="A0A9X1HRN5"/>
<evidence type="ECO:0000256" key="2">
    <source>
        <dbReference type="ARBA" id="ARBA00022490"/>
    </source>
</evidence>
<dbReference type="InterPro" id="IPR003761">
    <property type="entry name" value="Exonuc_VII_S"/>
</dbReference>
<organism evidence="9 10">
    <name type="scientific">Fulvivirga sedimenti</name>
    <dbReference type="NCBI Taxonomy" id="2879465"/>
    <lineage>
        <taxon>Bacteria</taxon>
        <taxon>Pseudomonadati</taxon>
        <taxon>Bacteroidota</taxon>
        <taxon>Cytophagia</taxon>
        <taxon>Cytophagales</taxon>
        <taxon>Fulvivirgaceae</taxon>
        <taxon>Fulvivirga</taxon>
    </lineage>
</organism>
<comment type="similarity">
    <text evidence="1">Belongs to the XseB family.</text>
</comment>
<dbReference type="Proteomes" id="UP001139409">
    <property type="component" value="Unassembled WGS sequence"/>
</dbReference>
<reference evidence="9" key="1">
    <citation type="submission" date="2021-09" db="EMBL/GenBank/DDBJ databases">
        <title>Fulvivirga sp. isolated from coastal sediment.</title>
        <authorList>
            <person name="Yu H."/>
        </authorList>
    </citation>
    <scope>NUCLEOTIDE SEQUENCE</scope>
    <source>
        <strain evidence="9">1062</strain>
    </source>
</reference>
<dbReference type="Gene3D" id="1.10.287.1040">
    <property type="entry name" value="Exonuclease VII, small subunit"/>
    <property type="match status" value="1"/>
</dbReference>
<dbReference type="Pfam" id="PF02609">
    <property type="entry name" value="Exonuc_VII_S"/>
    <property type="match status" value="1"/>
</dbReference>
<dbReference type="InterPro" id="IPR037004">
    <property type="entry name" value="Exonuc_VII_ssu_sf"/>
</dbReference>
<evidence type="ECO:0000256" key="4">
    <source>
        <dbReference type="ARBA" id="ARBA00022801"/>
    </source>
</evidence>
<dbReference type="GO" id="GO:0009318">
    <property type="term" value="C:exodeoxyribonuclease VII complex"/>
    <property type="evidence" value="ECO:0007669"/>
    <property type="project" value="UniProtKB-UniRule"/>
</dbReference>
<gene>
    <name evidence="9" type="primary">xseB</name>
    <name evidence="7" type="ORF">LDX50_07845</name>
    <name evidence="8" type="ORF">LDX50_13815</name>
    <name evidence="9" type="ORF">LDX50_19535</name>
</gene>
<proteinExistence type="inferred from homology"/>
<evidence type="ECO:0000256" key="6">
    <source>
        <dbReference type="NCBIfam" id="TIGR01280"/>
    </source>
</evidence>
<protein>
    <recommendedName>
        <fullName evidence="6">Exodeoxyribonuclease VII small subunit</fullName>
        <ecNumber evidence="6">3.1.11.6</ecNumber>
    </recommendedName>
</protein>
<evidence type="ECO:0000256" key="1">
    <source>
        <dbReference type="ARBA" id="ARBA00009998"/>
    </source>
</evidence>
<accession>A0A9X1HRN5</accession>
<keyword evidence="10" id="KW-1185">Reference proteome</keyword>
<dbReference type="GO" id="GO:0008855">
    <property type="term" value="F:exodeoxyribonuclease VII activity"/>
    <property type="evidence" value="ECO:0007669"/>
    <property type="project" value="UniProtKB-UniRule"/>
</dbReference>
<comment type="caution">
    <text evidence="9">The sequence shown here is derived from an EMBL/GenBank/DDBJ whole genome shotgun (WGS) entry which is preliminary data.</text>
</comment>
<dbReference type="SUPFAM" id="SSF116842">
    <property type="entry name" value="XseB-like"/>
    <property type="match status" value="1"/>
</dbReference>
<dbReference type="GO" id="GO:0006308">
    <property type="term" value="P:DNA catabolic process"/>
    <property type="evidence" value="ECO:0007669"/>
    <property type="project" value="UniProtKB-UniRule"/>
</dbReference>
<keyword evidence="4 9" id="KW-0378">Hydrolase</keyword>
<name>A0A9X1HRN5_9BACT</name>
<dbReference type="NCBIfam" id="TIGR01280">
    <property type="entry name" value="xseB"/>
    <property type="match status" value="1"/>
</dbReference>
<sequence length="68" mass="8018">MSEKKEDFRFEDSLQQVEQIVERIEKGELDIDDLTSQVDKAAEILKKCREFLRKTEDDLENSLGELDQ</sequence>
<evidence type="ECO:0000256" key="3">
    <source>
        <dbReference type="ARBA" id="ARBA00022722"/>
    </source>
</evidence>
<evidence type="ECO:0000313" key="7">
    <source>
        <dbReference type="EMBL" id="MCA6074778.1"/>
    </source>
</evidence>
<dbReference type="EMBL" id="JAIXNE010000003">
    <property type="protein sequence ID" value="MCA6075955.1"/>
    <property type="molecule type" value="Genomic_DNA"/>
</dbReference>
<dbReference type="EC" id="3.1.11.6" evidence="6"/>
<evidence type="ECO:0000256" key="5">
    <source>
        <dbReference type="ARBA" id="ARBA00022839"/>
    </source>
</evidence>
<evidence type="ECO:0000313" key="10">
    <source>
        <dbReference type="Proteomes" id="UP001139409"/>
    </source>
</evidence>
<evidence type="ECO:0000313" key="9">
    <source>
        <dbReference type="EMBL" id="MCA6077083.1"/>
    </source>
</evidence>